<protein>
    <submittedName>
        <fullName evidence="2">Uncharacterized protein</fullName>
    </submittedName>
</protein>
<reference evidence="2 3" key="1">
    <citation type="submission" date="2014-03" db="EMBL/GenBank/DDBJ databases">
        <title>Genomics of Bifidobacteria.</title>
        <authorList>
            <person name="Ventura M."/>
            <person name="Milani C."/>
            <person name="Lugli G.A."/>
        </authorList>
    </citation>
    <scope>NUCLEOTIDE SEQUENCE [LARGE SCALE GENOMIC DNA]</scope>
    <source>
        <strain evidence="2 3">LMG 11596</strain>
    </source>
</reference>
<proteinExistence type="predicted"/>
<dbReference type="AlphaFoldDB" id="A0A087AKQ8"/>
<organism evidence="2 3">
    <name type="scientific">Bifidobacterium gallicum DSM 20093 = LMG 11596</name>
    <dbReference type="NCBI Taxonomy" id="561180"/>
    <lineage>
        <taxon>Bacteria</taxon>
        <taxon>Bacillati</taxon>
        <taxon>Actinomycetota</taxon>
        <taxon>Actinomycetes</taxon>
        <taxon>Bifidobacteriales</taxon>
        <taxon>Bifidobacteriaceae</taxon>
        <taxon>Bifidobacterium</taxon>
    </lineage>
</organism>
<comment type="caution">
    <text evidence="2">The sequence shown here is derived from an EMBL/GenBank/DDBJ whole genome shotgun (WGS) entry which is preliminary data.</text>
</comment>
<evidence type="ECO:0000313" key="3">
    <source>
        <dbReference type="Proteomes" id="UP000029074"/>
    </source>
</evidence>
<dbReference type="EMBL" id="JGYW01000003">
    <property type="protein sequence ID" value="KFI59358.1"/>
    <property type="molecule type" value="Genomic_DNA"/>
</dbReference>
<feature type="compositionally biased region" description="Polar residues" evidence="1">
    <location>
        <begin position="232"/>
        <end position="247"/>
    </location>
</feature>
<accession>A0A087AKQ8</accession>
<dbReference type="Proteomes" id="UP000029074">
    <property type="component" value="Unassembled WGS sequence"/>
</dbReference>
<feature type="region of interest" description="Disordered" evidence="1">
    <location>
        <begin position="226"/>
        <end position="247"/>
    </location>
</feature>
<evidence type="ECO:0000256" key="1">
    <source>
        <dbReference type="SAM" id="MobiDB-lite"/>
    </source>
</evidence>
<evidence type="ECO:0000313" key="2">
    <source>
        <dbReference type="EMBL" id="KFI59358.1"/>
    </source>
</evidence>
<name>A0A087AKQ8_9BIFI</name>
<keyword evidence="3" id="KW-1185">Reference proteome</keyword>
<sequence>MKAFAATSATHPQPVHHHHADCLPIANDSFSFLCAPTPASSQSTSFPYQTLPYLGTVRSLPFPTRPFLRVYLFLPIPCPFLFLTISPHPFSFLTYPYLPRPHHFSFPTNPISFHLLIRAKLKCGMEQYADLRLLCADGAPRCSVFVPPWYKHDTSTRNPYRFCTTVVQTQYGFQAKCTAFVPPWYKHDTNEPKSVAPTYHRGTNAIRIGTIRTGFVPPWYKRDTRTSHIRSESTSQQCKRNTEASQT</sequence>
<gene>
    <name evidence="2" type="ORF">BGLCM_0467</name>
</gene>